<dbReference type="InterPro" id="IPR037923">
    <property type="entry name" value="HTH-like"/>
</dbReference>
<feature type="domain" description="HTH araC/xylS-type" evidence="5">
    <location>
        <begin position="191"/>
        <end position="289"/>
    </location>
</feature>
<evidence type="ECO:0000256" key="3">
    <source>
        <dbReference type="ARBA" id="ARBA00023159"/>
    </source>
</evidence>
<dbReference type="Gene3D" id="1.10.10.60">
    <property type="entry name" value="Homeodomain-like"/>
    <property type="match status" value="1"/>
</dbReference>
<dbReference type="Proteomes" id="UP001243717">
    <property type="component" value="Unassembled WGS sequence"/>
</dbReference>
<reference evidence="6 7" key="1">
    <citation type="submission" date="2023-04" db="EMBL/GenBank/DDBJ databases">
        <title>A novel bacteria isolated from coastal sediment.</title>
        <authorList>
            <person name="Liu X.-J."/>
            <person name="Du Z.-J."/>
        </authorList>
    </citation>
    <scope>NUCLEOTIDE SEQUENCE [LARGE SCALE GENOMIC DNA]</scope>
    <source>
        <strain evidence="6 7">SDUM461004</strain>
    </source>
</reference>
<comment type="caution">
    <text evidence="6">The sequence shown here is derived from an EMBL/GenBank/DDBJ whole genome shotgun (WGS) entry which is preliminary data.</text>
</comment>
<dbReference type="EMBL" id="JARXIC010000006">
    <property type="protein sequence ID" value="MDQ8193787.1"/>
    <property type="molecule type" value="Genomic_DNA"/>
</dbReference>
<dbReference type="PROSITE" id="PS01124">
    <property type="entry name" value="HTH_ARAC_FAMILY_2"/>
    <property type="match status" value="1"/>
</dbReference>
<dbReference type="InterPro" id="IPR009057">
    <property type="entry name" value="Homeodomain-like_sf"/>
</dbReference>
<proteinExistence type="predicted"/>
<keyword evidence="4" id="KW-0804">Transcription</keyword>
<dbReference type="PANTHER" id="PTHR46796">
    <property type="entry name" value="HTH-TYPE TRANSCRIPTIONAL ACTIVATOR RHAS-RELATED"/>
    <property type="match status" value="1"/>
</dbReference>
<evidence type="ECO:0000256" key="4">
    <source>
        <dbReference type="ARBA" id="ARBA00023163"/>
    </source>
</evidence>
<dbReference type="RefSeq" id="WP_308984274.1">
    <property type="nucleotide sequence ID" value="NZ_JARXIC010000006.1"/>
</dbReference>
<dbReference type="InterPro" id="IPR050204">
    <property type="entry name" value="AraC_XylS_family_regulators"/>
</dbReference>
<keyword evidence="7" id="KW-1185">Reference proteome</keyword>
<protein>
    <submittedName>
        <fullName evidence="6">AraC family transcriptional regulator</fullName>
    </submittedName>
</protein>
<dbReference type="SMART" id="SM00342">
    <property type="entry name" value="HTH_ARAC"/>
    <property type="match status" value="1"/>
</dbReference>
<accession>A0ABU1AG36</accession>
<keyword evidence="3" id="KW-0010">Activator</keyword>
<keyword evidence="1" id="KW-0805">Transcription regulation</keyword>
<evidence type="ECO:0000313" key="6">
    <source>
        <dbReference type="EMBL" id="MDQ8193787.1"/>
    </source>
</evidence>
<sequence>MADDCELLEVFPEQIQDPVNYYKGLDLPNRVICRNVIVFERLTRKSLQQQDLANRMHHRYVLMRVLKTGGVVSVDGQSFKLEAGEALLVTPYQFHHYVDLELDQLRWLFITFDLIQGDASLTDLSYRRLQPDGAAHRLWGEIASLWGHQDADRRSEIMPVLDRLLTHLQATATHPSRTTLPRQDSAHEWIAQVEALIIRSVREGWTFEEVAQRVGFSQRHLRERFERQMGLSLRDYRSNYQFHTAISLMRDSRCSLSDVAELSGFNSQSVFTRFIRRMANRTPRELCRQIRAGDYELS</sequence>
<evidence type="ECO:0000259" key="5">
    <source>
        <dbReference type="PROSITE" id="PS01124"/>
    </source>
</evidence>
<evidence type="ECO:0000313" key="7">
    <source>
        <dbReference type="Proteomes" id="UP001243717"/>
    </source>
</evidence>
<name>A0ABU1AG36_9BACT</name>
<keyword evidence="2" id="KW-0238">DNA-binding</keyword>
<evidence type="ECO:0000256" key="1">
    <source>
        <dbReference type="ARBA" id="ARBA00023015"/>
    </source>
</evidence>
<evidence type="ECO:0000256" key="2">
    <source>
        <dbReference type="ARBA" id="ARBA00023125"/>
    </source>
</evidence>
<dbReference type="PROSITE" id="PS00041">
    <property type="entry name" value="HTH_ARAC_FAMILY_1"/>
    <property type="match status" value="1"/>
</dbReference>
<dbReference type="PANTHER" id="PTHR46796:SF15">
    <property type="entry name" value="BLL1074 PROTEIN"/>
    <property type="match status" value="1"/>
</dbReference>
<dbReference type="Pfam" id="PF12833">
    <property type="entry name" value="HTH_18"/>
    <property type="match status" value="1"/>
</dbReference>
<gene>
    <name evidence="6" type="ORF">QEH59_05095</name>
</gene>
<organism evidence="6 7">
    <name type="scientific">Thalassobacterium sedimentorum</name>
    <dbReference type="NCBI Taxonomy" id="3041258"/>
    <lineage>
        <taxon>Bacteria</taxon>
        <taxon>Pseudomonadati</taxon>
        <taxon>Verrucomicrobiota</taxon>
        <taxon>Opitutia</taxon>
        <taxon>Puniceicoccales</taxon>
        <taxon>Coraliomargaritaceae</taxon>
        <taxon>Thalassobacterium</taxon>
    </lineage>
</organism>
<dbReference type="InterPro" id="IPR018060">
    <property type="entry name" value="HTH_AraC"/>
</dbReference>
<dbReference type="SUPFAM" id="SSF46689">
    <property type="entry name" value="Homeodomain-like"/>
    <property type="match status" value="2"/>
</dbReference>
<dbReference type="InterPro" id="IPR018062">
    <property type="entry name" value="HTH_AraC-typ_CS"/>
</dbReference>
<dbReference type="SUPFAM" id="SSF51215">
    <property type="entry name" value="Regulatory protein AraC"/>
    <property type="match status" value="1"/>
</dbReference>